<evidence type="ECO:0000256" key="6">
    <source>
        <dbReference type="ARBA" id="ARBA00023136"/>
    </source>
</evidence>
<dbReference type="GO" id="GO:0016020">
    <property type="term" value="C:membrane"/>
    <property type="evidence" value="ECO:0007669"/>
    <property type="project" value="UniProtKB-SubCell"/>
</dbReference>
<name>A0A139BQ13_9PROT</name>
<dbReference type="InterPro" id="IPR017475">
    <property type="entry name" value="EPS_sugar_tfrase"/>
</dbReference>
<dbReference type="InterPro" id="IPR017473">
    <property type="entry name" value="Undecaprenyl-P_gluc_Ptfrase"/>
</dbReference>
<dbReference type="GO" id="GO:0089702">
    <property type="term" value="F:undecaprenyl-phosphate glucose phosphotransferase activity"/>
    <property type="evidence" value="ECO:0007669"/>
    <property type="project" value="TreeGrafter"/>
</dbReference>
<dbReference type="Proteomes" id="UP000070578">
    <property type="component" value="Unassembled WGS sequence"/>
</dbReference>
<keyword evidence="5 7" id="KW-1133">Transmembrane helix</keyword>
<evidence type="ECO:0000256" key="1">
    <source>
        <dbReference type="ARBA" id="ARBA00004141"/>
    </source>
</evidence>
<proteinExistence type="inferred from homology"/>
<comment type="subcellular location">
    <subcellularLocation>
        <location evidence="1">Membrane</location>
        <topology evidence="1">Multi-pass membrane protein</topology>
    </subcellularLocation>
</comment>
<reference evidence="9 10" key="2">
    <citation type="submission" date="2016-03" db="EMBL/GenBank/DDBJ databases">
        <title>New uncultured bacterium of the family Gallionellaceae from acid mine drainage: description and reconstruction of genome based on metagenomic analysis of microbial community.</title>
        <authorList>
            <person name="Kadnikov V."/>
            <person name="Ivasenko D."/>
            <person name="Beletsky A."/>
            <person name="Mardanov A."/>
            <person name="Danilova E."/>
            <person name="Pimenov N."/>
            <person name="Karnachuk O."/>
            <person name="Ravin N."/>
        </authorList>
    </citation>
    <scope>NUCLEOTIDE SEQUENCE [LARGE SCALE GENOMIC DNA]</scope>
    <source>
        <strain evidence="9">ShG14-8</strain>
    </source>
</reference>
<keyword evidence="4 7" id="KW-0812">Transmembrane</keyword>
<evidence type="ECO:0000313" key="9">
    <source>
        <dbReference type="EMBL" id="KXS31071.1"/>
    </source>
</evidence>
<feature type="transmembrane region" description="Helical" evidence="7">
    <location>
        <begin position="119"/>
        <end position="137"/>
    </location>
</feature>
<dbReference type="PANTHER" id="PTHR30576">
    <property type="entry name" value="COLANIC BIOSYNTHESIS UDP-GLUCOSE LIPID CARRIER TRANSFERASE"/>
    <property type="match status" value="1"/>
</dbReference>
<evidence type="ECO:0000256" key="5">
    <source>
        <dbReference type="ARBA" id="ARBA00022989"/>
    </source>
</evidence>
<dbReference type="NCBIfam" id="TIGR03023">
    <property type="entry name" value="WcaJ_sugtrans"/>
    <property type="match status" value="1"/>
</dbReference>
<dbReference type="Pfam" id="PF13727">
    <property type="entry name" value="CoA_binding_3"/>
    <property type="match status" value="1"/>
</dbReference>
<protein>
    <recommendedName>
        <fullName evidence="8">Bacterial sugar transferase domain-containing protein</fullName>
    </recommendedName>
</protein>
<feature type="domain" description="Bacterial sugar transferase" evidence="8">
    <location>
        <begin position="285"/>
        <end position="467"/>
    </location>
</feature>
<feature type="transmembrane region" description="Helical" evidence="7">
    <location>
        <begin position="87"/>
        <end position="107"/>
    </location>
</feature>
<dbReference type="SUPFAM" id="SSF51735">
    <property type="entry name" value="NAD(P)-binding Rossmann-fold domains"/>
    <property type="match status" value="1"/>
</dbReference>
<organism evidence="9 10">
    <name type="scientific">Candidatus Gallionella acididurans</name>
    <dbReference type="NCBI Taxonomy" id="1796491"/>
    <lineage>
        <taxon>Bacteria</taxon>
        <taxon>Pseudomonadati</taxon>
        <taxon>Pseudomonadota</taxon>
        <taxon>Betaproteobacteria</taxon>
        <taxon>Nitrosomonadales</taxon>
        <taxon>Gallionellaceae</taxon>
        <taxon>Gallionella</taxon>
    </lineage>
</organism>
<reference evidence="9 10" key="1">
    <citation type="submission" date="2016-02" db="EMBL/GenBank/DDBJ databases">
        <authorList>
            <person name="Wen L."/>
            <person name="He K."/>
            <person name="Yang H."/>
        </authorList>
    </citation>
    <scope>NUCLEOTIDE SEQUENCE [LARGE SCALE GENOMIC DNA]</scope>
    <source>
        <strain evidence="9">ShG14-8</strain>
    </source>
</reference>
<dbReference type="Gene3D" id="3.40.50.720">
    <property type="entry name" value="NAD(P)-binding Rossmann-like Domain"/>
    <property type="match status" value="1"/>
</dbReference>
<evidence type="ECO:0000259" key="8">
    <source>
        <dbReference type="Pfam" id="PF02397"/>
    </source>
</evidence>
<accession>A0A139BQ13</accession>
<sequence length="475" mass="54183">MAFIFGKTVTLSNGFIRSHTPKISVLQRLMDALLIIGAFRLIGWFYEVPPENYQLGFAVITALCFYAVGQARGIYGSWRISTIKSEFWEIILVWIVSFSLILVLAYVTKTSANFSRRVVLTWLVLSPSLLVVARLLVRMLLHELRRRGRNTRTVAIVGTSRVARQMVEKINTMSWTGMVFNGYYDDLTADRLPTEQTSALSGDLSELLVLARDGKIDVVYIALPMRDEQRIIDLVNRFSDTTVSLYLLPDSFIFELMNARWISLDGLPIISIYETPFYGVDGWVKRIEDIILSSAILVIIALPMLLIAFAVKLTSPGPVFFKQRRYGLKGEVVHVWKFRSMTVCEDGVNIPQAKQGDARITPLGAFLRKTSLDELPQFINVLQGSMSVVGPRPHAVAHNEEYRRLIQGYMLRHKVKPGITGWAQVNGWRGETDTLDKMQKRVECDLYYIQNWSLWLDLKIVWLTIWRGFGGRNAY</sequence>
<dbReference type="NCBIfam" id="TIGR03025">
    <property type="entry name" value="EPS_sugtrans"/>
    <property type="match status" value="1"/>
</dbReference>
<dbReference type="EMBL" id="LSLI01000102">
    <property type="protein sequence ID" value="KXS31071.1"/>
    <property type="molecule type" value="Genomic_DNA"/>
</dbReference>
<comment type="similarity">
    <text evidence="2">Belongs to the bacterial sugar transferase family.</text>
</comment>
<evidence type="ECO:0000256" key="7">
    <source>
        <dbReference type="SAM" id="Phobius"/>
    </source>
</evidence>
<keyword evidence="3" id="KW-0808">Transferase</keyword>
<feature type="transmembrane region" description="Helical" evidence="7">
    <location>
        <begin position="52"/>
        <end position="75"/>
    </location>
</feature>
<dbReference type="PATRIC" id="fig|1796491.3.peg.3074"/>
<evidence type="ECO:0000256" key="2">
    <source>
        <dbReference type="ARBA" id="ARBA00006464"/>
    </source>
</evidence>
<dbReference type="InterPro" id="IPR036291">
    <property type="entry name" value="NAD(P)-bd_dom_sf"/>
</dbReference>
<feature type="transmembrane region" description="Helical" evidence="7">
    <location>
        <begin position="25"/>
        <end position="46"/>
    </location>
</feature>
<dbReference type="AlphaFoldDB" id="A0A139BQ13"/>
<dbReference type="GO" id="GO:0009242">
    <property type="term" value="P:colanic acid biosynthetic process"/>
    <property type="evidence" value="ECO:0007669"/>
    <property type="project" value="TreeGrafter"/>
</dbReference>
<evidence type="ECO:0000313" key="10">
    <source>
        <dbReference type="Proteomes" id="UP000070578"/>
    </source>
</evidence>
<evidence type="ECO:0000256" key="3">
    <source>
        <dbReference type="ARBA" id="ARBA00022679"/>
    </source>
</evidence>
<comment type="caution">
    <text evidence="9">The sequence shown here is derived from an EMBL/GenBank/DDBJ whole genome shotgun (WGS) entry which is preliminary data.</text>
</comment>
<dbReference type="InterPro" id="IPR003362">
    <property type="entry name" value="Bact_transf"/>
</dbReference>
<evidence type="ECO:0000256" key="4">
    <source>
        <dbReference type="ARBA" id="ARBA00022692"/>
    </source>
</evidence>
<dbReference type="PANTHER" id="PTHR30576:SF21">
    <property type="entry name" value="UDP-GLUCOSE:UNDECAPRENYL-PHOSPHATE GLUCOSE-1-PHOSPHATE TRANSFERASE"/>
    <property type="match status" value="1"/>
</dbReference>
<feature type="transmembrane region" description="Helical" evidence="7">
    <location>
        <begin position="290"/>
        <end position="311"/>
    </location>
</feature>
<gene>
    <name evidence="9" type="ORF">AWT59_2811</name>
</gene>
<keyword evidence="6 7" id="KW-0472">Membrane</keyword>
<dbReference type="Pfam" id="PF02397">
    <property type="entry name" value="Bac_transf"/>
    <property type="match status" value="1"/>
</dbReference>